<dbReference type="AlphaFoldDB" id="A0ABC9YJR3"/>
<reference evidence="2 3" key="1">
    <citation type="submission" date="2024-06" db="EMBL/GenBank/DDBJ databases">
        <title>The draft genome of Grus japonensis, version 3.</title>
        <authorList>
            <person name="Nabeshima K."/>
            <person name="Suzuki S."/>
            <person name="Onuma M."/>
        </authorList>
    </citation>
    <scope>NUCLEOTIDE SEQUENCE [LARGE SCALE GENOMIC DNA]</scope>
    <source>
        <strain evidence="2 3">451A</strain>
    </source>
</reference>
<dbReference type="Proteomes" id="UP001623348">
    <property type="component" value="Unassembled WGS sequence"/>
</dbReference>
<dbReference type="SUPFAM" id="SSF53098">
    <property type="entry name" value="Ribonuclease H-like"/>
    <property type="match status" value="1"/>
</dbReference>
<sequence length="225" mass="25684">MRSHIALFTDGSCRIMGKHQRWKAAVWSPTGRVAEAAEGEGESSQFAEVKAIQLALDIAEREKWPTLYLCTDSWMVANALWGWLQQWKQSNWQRRGKPIWAAPLWQDIAARLKELVVKVCHVDAHIPKSWATEEHQNNQQVDQAAKIEVAQVDLDWQRKGELFIARWSHDTSGHQGRDATYRWARDRGVDLSMDAILQVIQQCESCAVIRQAKQVKPLCGMEADG</sequence>
<evidence type="ECO:0000313" key="3">
    <source>
        <dbReference type="Proteomes" id="UP001623348"/>
    </source>
</evidence>
<dbReference type="EMBL" id="BAAFJT010000318">
    <property type="protein sequence ID" value="GAB0209806.1"/>
    <property type="molecule type" value="Genomic_DNA"/>
</dbReference>
<dbReference type="InterPro" id="IPR002156">
    <property type="entry name" value="RNaseH_domain"/>
</dbReference>
<proteinExistence type="predicted"/>
<evidence type="ECO:0000313" key="2">
    <source>
        <dbReference type="EMBL" id="GAB0209806.1"/>
    </source>
</evidence>
<dbReference type="InterPro" id="IPR012337">
    <property type="entry name" value="RNaseH-like_sf"/>
</dbReference>
<protein>
    <recommendedName>
        <fullName evidence="1">RNase H type-1 domain-containing protein</fullName>
    </recommendedName>
</protein>
<dbReference type="Pfam" id="PF00075">
    <property type="entry name" value="RNase_H"/>
    <property type="match status" value="1"/>
</dbReference>
<keyword evidence="3" id="KW-1185">Reference proteome</keyword>
<dbReference type="PROSITE" id="PS50879">
    <property type="entry name" value="RNASE_H_1"/>
    <property type="match status" value="1"/>
</dbReference>
<organism evidence="2 3">
    <name type="scientific">Grus japonensis</name>
    <name type="common">Japanese crane</name>
    <name type="synonym">Red-crowned crane</name>
    <dbReference type="NCBI Taxonomy" id="30415"/>
    <lineage>
        <taxon>Eukaryota</taxon>
        <taxon>Metazoa</taxon>
        <taxon>Chordata</taxon>
        <taxon>Craniata</taxon>
        <taxon>Vertebrata</taxon>
        <taxon>Euteleostomi</taxon>
        <taxon>Archelosauria</taxon>
        <taxon>Archosauria</taxon>
        <taxon>Dinosauria</taxon>
        <taxon>Saurischia</taxon>
        <taxon>Theropoda</taxon>
        <taxon>Coelurosauria</taxon>
        <taxon>Aves</taxon>
        <taxon>Neognathae</taxon>
        <taxon>Neoaves</taxon>
        <taxon>Gruiformes</taxon>
        <taxon>Gruidae</taxon>
        <taxon>Grus</taxon>
    </lineage>
</organism>
<dbReference type="Gene3D" id="3.30.420.10">
    <property type="entry name" value="Ribonuclease H-like superfamily/Ribonuclease H"/>
    <property type="match status" value="1"/>
</dbReference>
<gene>
    <name evidence="2" type="ORF">GRJ2_003446300</name>
</gene>
<evidence type="ECO:0000259" key="1">
    <source>
        <dbReference type="PROSITE" id="PS50879"/>
    </source>
</evidence>
<accession>A0ABC9YJR3</accession>
<name>A0ABC9YJR3_GRUJA</name>
<feature type="domain" description="RNase H type-1" evidence="1">
    <location>
        <begin position="1"/>
        <end position="150"/>
    </location>
</feature>
<comment type="caution">
    <text evidence="2">The sequence shown here is derived from an EMBL/GenBank/DDBJ whole genome shotgun (WGS) entry which is preliminary data.</text>
</comment>
<dbReference type="InterPro" id="IPR036397">
    <property type="entry name" value="RNaseH_sf"/>
</dbReference>